<evidence type="ECO:0000256" key="2">
    <source>
        <dbReference type="SAM" id="Coils"/>
    </source>
</evidence>
<keyword evidence="3" id="KW-1133">Transmembrane helix</keyword>
<dbReference type="AlphaFoldDB" id="A0A6L6UC94"/>
<dbReference type="Pfam" id="PF13424">
    <property type="entry name" value="TPR_12"/>
    <property type="match status" value="2"/>
</dbReference>
<feature type="coiled-coil region" evidence="2">
    <location>
        <begin position="236"/>
        <end position="266"/>
    </location>
</feature>
<feature type="signal peptide" evidence="4">
    <location>
        <begin position="1"/>
        <end position="20"/>
    </location>
</feature>
<keyword evidence="3" id="KW-0812">Transmembrane</keyword>
<feature type="transmembrane region" description="Helical" evidence="3">
    <location>
        <begin position="320"/>
        <end position="340"/>
    </location>
</feature>
<comment type="caution">
    <text evidence="6">The sequence shown here is derived from an EMBL/GenBank/DDBJ whole genome shotgun (WGS) entry which is preliminary data.</text>
</comment>
<dbReference type="EMBL" id="WOWS01000009">
    <property type="protein sequence ID" value="MUU79853.1"/>
    <property type="molecule type" value="Genomic_DNA"/>
</dbReference>
<sequence>MLRIKSFLFVFFTFIALSYAQDSLPINDKLYQLKSQLEIAKKSKDSTKIAITYIKLGNFFQQLGLYSEAIKNYQSFQKSYIKKDTCIIYVKNALANIHLDLKKYEEAKRHTLESLEISNELNYSKGKANVYALLGSIAEKQKDYKLALMHQNKSLSIFKALKDSTGLAISNENIGSIYEDLEHYEKAKSYFKKAQHFSHYCSSDIRINIINNLGDVHRKTGNFEKAISYTNKALKLSKTTKNESQLESALKDLSRTYAELKDYKRAYEYLNNQSIVNEQELKRKNIEVVSTMEVLYEVNKKEAQLQLLHKQNQINKVRQYIFLVCTLFIILALTLAFMYWKKRRKHENRILQYKQQLLQVDLDKKTAEESALKKEIETKVSSLTNYSLNIAHKNKLLSDVSKTLYKLKDRNVALIKSKLKEIIKEIDNDLENHNEWTELMGYFDQIHPEFFYNIKQITSAKLSSSEIRLAMLLRLNLSSKEIANILHITPDSVRIARYRLRKKLPIDSKEDLQAFLQNL</sequence>
<proteinExistence type="predicted"/>
<dbReference type="InterPro" id="IPR036388">
    <property type="entry name" value="WH-like_DNA-bd_sf"/>
</dbReference>
<dbReference type="InterPro" id="IPR016032">
    <property type="entry name" value="Sig_transdc_resp-reg_C-effctor"/>
</dbReference>
<dbReference type="PANTHER" id="PTHR10098:SF108">
    <property type="entry name" value="TETRATRICOPEPTIDE REPEAT PROTEIN 28"/>
    <property type="match status" value="1"/>
</dbReference>
<evidence type="ECO:0000256" key="1">
    <source>
        <dbReference type="PROSITE-ProRule" id="PRU00339"/>
    </source>
</evidence>
<dbReference type="InterPro" id="IPR019734">
    <property type="entry name" value="TPR_rpt"/>
</dbReference>
<feature type="domain" description="HTH luxR-type" evidence="5">
    <location>
        <begin position="459"/>
        <end position="516"/>
    </location>
</feature>
<evidence type="ECO:0000313" key="6">
    <source>
        <dbReference type="EMBL" id="MUU79853.1"/>
    </source>
</evidence>
<reference evidence="6 7" key="1">
    <citation type="submission" date="2019-12" db="EMBL/GenBank/DDBJ databases">
        <authorList>
            <person name="Li J."/>
        </authorList>
    </citation>
    <scope>NUCLEOTIDE SEQUENCE [LARGE SCALE GENOMIC DNA]</scope>
    <source>
        <strain evidence="6 7">HL2-2</strain>
    </source>
</reference>
<organism evidence="6 7">
    <name type="scientific">Winogradskyella endarachnes</name>
    <dbReference type="NCBI Taxonomy" id="2681965"/>
    <lineage>
        <taxon>Bacteria</taxon>
        <taxon>Pseudomonadati</taxon>
        <taxon>Bacteroidota</taxon>
        <taxon>Flavobacteriia</taxon>
        <taxon>Flavobacteriales</taxon>
        <taxon>Flavobacteriaceae</taxon>
        <taxon>Winogradskyella</taxon>
    </lineage>
</organism>
<dbReference type="GO" id="GO:0003677">
    <property type="term" value="F:DNA binding"/>
    <property type="evidence" value="ECO:0007669"/>
    <property type="project" value="InterPro"/>
</dbReference>
<dbReference type="GO" id="GO:0006355">
    <property type="term" value="P:regulation of DNA-templated transcription"/>
    <property type="evidence" value="ECO:0007669"/>
    <property type="project" value="InterPro"/>
</dbReference>
<keyword evidence="1" id="KW-0802">TPR repeat</keyword>
<dbReference type="Gene3D" id="1.25.40.10">
    <property type="entry name" value="Tetratricopeptide repeat domain"/>
    <property type="match status" value="3"/>
</dbReference>
<keyword evidence="4" id="KW-0732">Signal</keyword>
<gene>
    <name evidence="6" type="ORF">GN138_15500</name>
</gene>
<feature type="chain" id="PRO_5026969025" evidence="4">
    <location>
        <begin position="21"/>
        <end position="519"/>
    </location>
</feature>
<dbReference type="SUPFAM" id="SSF46894">
    <property type="entry name" value="C-terminal effector domain of the bipartite response regulators"/>
    <property type="match status" value="1"/>
</dbReference>
<evidence type="ECO:0000256" key="4">
    <source>
        <dbReference type="SAM" id="SignalP"/>
    </source>
</evidence>
<keyword evidence="3" id="KW-0472">Membrane</keyword>
<feature type="repeat" description="TPR" evidence="1">
    <location>
        <begin position="207"/>
        <end position="240"/>
    </location>
</feature>
<dbReference type="SMART" id="SM00421">
    <property type="entry name" value="HTH_LUXR"/>
    <property type="match status" value="1"/>
</dbReference>
<dbReference type="InterPro" id="IPR000792">
    <property type="entry name" value="Tscrpt_reg_LuxR_C"/>
</dbReference>
<dbReference type="RefSeq" id="WP_157364910.1">
    <property type="nucleotide sequence ID" value="NZ_WOWS01000009.1"/>
</dbReference>
<dbReference type="SMART" id="SM00028">
    <property type="entry name" value="TPR"/>
    <property type="match status" value="6"/>
</dbReference>
<evidence type="ECO:0000259" key="5">
    <source>
        <dbReference type="SMART" id="SM00421"/>
    </source>
</evidence>
<evidence type="ECO:0000256" key="3">
    <source>
        <dbReference type="SAM" id="Phobius"/>
    </source>
</evidence>
<accession>A0A6L6UC94</accession>
<dbReference type="Gene3D" id="1.10.10.10">
    <property type="entry name" value="Winged helix-like DNA-binding domain superfamily/Winged helix DNA-binding domain"/>
    <property type="match status" value="1"/>
</dbReference>
<protein>
    <submittedName>
        <fullName evidence="6">Tetratricopeptide repeat protein</fullName>
    </submittedName>
</protein>
<dbReference type="PROSITE" id="PS50005">
    <property type="entry name" value="TPR"/>
    <property type="match status" value="1"/>
</dbReference>
<dbReference type="Proteomes" id="UP000478208">
    <property type="component" value="Unassembled WGS sequence"/>
</dbReference>
<dbReference type="SUPFAM" id="SSF48452">
    <property type="entry name" value="TPR-like"/>
    <property type="match status" value="2"/>
</dbReference>
<name>A0A6L6UC94_9FLAO</name>
<dbReference type="PANTHER" id="PTHR10098">
    <property type="entry name" value="RAPSYN-RELATED"/>
    <property type="match status" value="1"/>
</dbReference>
<evidence type="ECO:0000313" key="7">
    <source>
        <dbReference type="Proteomes" id="UP000478208"/>
    </source>
</evidence>
<keyword evidence="7" id="KW-1185">Reference proteome</keyword>
<dbReference type="InterPro" id="IPR011990">
    <property type="entry name" value="TPR-like_helical_dom_sf"/>
</dbReference>
<keyword evidence="2" id="KW-0175">Coiled coil</keyword>